<evidence type="ECO:0000256" key="1">
    <source>
        <dbReference type="ARBA" id="ARBA00022723"/>
    </source>
</evidence>
<evidence type="ECO:0000259" key="6">
    <source>
        <dbReference type="PROSITE" id="PS50199"/>
    </source>
</evidence>
<dbReference type="PROSITE" id="PS50199">
    <property type="entry name" value="ZF_RANBP2_2"/>
    <property type="match status" value="1"/>
</dbReference>
<evidence type="ECO:0000256" key="3">
    <source>
        <dbReference type="ARBA" id="ARBA00022833"/>
    </source>
</evidence>
<dbReference type="SUPFAM" id="SSF50249">
    <property type="entry name" value="Nucleic acid-binding proteins"/>
    <property type="match status" value="2"/>
</dbReference>
<dbReference type="Proteomes" id="UP001530400">
    <property type="component" value="Unassembled WGS sequence"/>
</dbReference>
<dbReference type="PROSITE" id="PS01358">
    <property type="entry name" value="ZF_RANBP2_1"/>
    <property type="match status" value="1"/>
</dbReference>
<evidence type="ECO:0000256" key="2">
    <source>
        <dbReference type="ARBA" id="ARBA00022771"/>
    </source>
</evidence>
<feature type="region of interest" description="Disordered" evidence="5">
    <location>
        <begin position="109"/>
        <end position="145"/>
    </location>
</feature>
<feature type="compositionally biased region" description="Low complexity" evidence="5">
    <location>
        <begin position="189"/>
        <end position="211"/>
    </location>
</feature>
<reference evidence="7 8" key="1">
    <citation type="submission" date="2024-10" db="EMBL/GenBank/DDBJ databases">
        <title>Updated reference genomes for cyclostephanoid diatoms.</title>
        <authorList>
            <person name="Roberts W.R."/>
            <person name="Alverson A.J."/>
        </authorList>
    </citation>
    <scope>NUCLEOTIDE SEQUENCE [LARGE SCALE GENOMIC DNA]</scope>
    <source>
        <strain evidence="7 8">AJA010-31</strain>
    </source>
</reference>
<dbReference type="InterPro" id="IPR015525">
    <property type="entry name" value="BRCA2"/>
</dbReference>
<evidence type="ECO:0000256" key="4">
    <source>
        <dbReference type="PROSITE-ProRule" id="PRU00322"/>
    </source>
</evidence>
<feature type="compositionally biased region" description="Polar residues" evidence="5">
    <location>
        <begin position="875"/>
        <end position="893"/>
    </location>
</feature>
<name>A0ABD3MSA6_9STRA</name>
<feature type="compositionally biased region" description="Polar residues" evidence="5">
    <location>
        <begin position="1557"/>
        <end position="1567"/>
    </location>
</feature>
<organism evidence="7 8">
    <name type="scientific">Cyclotella atomus</name>
    <dbReference type="NCBI Taxonomy" id="382360"/>
    <lineage>
        <taxon>Eukaryota</taxon>
        <taxon>Sar</taxon>
        <taxon>Stramenopiles</taxon>
        <taxon>Ochrophyta</taxon>
        <taxon>Bacillariophyta</taxon>
        <taxon>Coscinodiscophyceae</taxon>
        <taxon>Thalassiosirophycidae</taxon>
        <taxon>Stephanodiscales</taxon>
        <taxon>Stephanodiscaceae</taxon>
        <taxon>Cyclotella</taxon>
    </lineage>
</organism>
<dbReference type="Pfam" id="PF09169">
    <property type="entry name" value="BRCA-2_helical"/>
    <property type="match status" value="1"/>
</dbReference>
<comment type="caution">
    <text evidence="7">The sequence shown here is derived from an EMBL/GenBank/DDBJ whole genome shotgun (WGS) entry which is preliminary data.</text>
</comment>
<dbReference type="PANTHER" id="PTHR11289">
    <property type="entry name" value="BREAST CANCER TYPE 2 SUSCEPTIBILITY PROTEIN BRCA2"/>
    <property type="match status" value="1"/>
</dbReference>
<dbReference type="PANTHER" id="PTHR11289:SF0">
    <property type="entry name" value="BREAST CANCER TYPE 2 SUSCEPTIBILITY PROTEIN"/>
    <property type="match status" value="1"/>
</dbReference>
<dbReference type="InterPro" id="IPR015187">
    <property type="entry name" value="BRCA2_OB_1"/>
</dbReference>
<gene>
    <name evidence="7" type="ORF">ACHAWO_006025</name>
</gene>
<feature type="compositionally biased region" description="Basic residues" evidence="5">
    <location>
        <begin position="494"/>
        <end position="514"/>
    </location>
</feature>
<feature type="region of interest" description="Disordered" evidence="5">
    <location>
        <begin position="862"/>
        <end position="902"/>
    </location>
</feature>
<feature type="region of interest" description="Disordered" evidence="5">
    <location>
        <begin position="1557"/>
        <end position="1580"/>
    </location>
</feature>
<feature type="compositionally biased region" description="Basic and acidic residues" evidence="5">
    <location>
        <begin position="862"/>
        <end position="874"/>
    </location>
</feature>
<evidence type="ECO:0000313" key="8">
    <source>
        <dbReference type="Proteomes" id="UP001530400"/>
    </source>
</evidence>
<feature type="region of interest" description="Disordered" evidence="5">
    <location>
        <begin position="1720"/>
        <end position="1746"/>
    </location>
</feature>
<feature type="compositionally biased region" description="Polar residues" evidence="5">
    <location>
        <begin position="60"/>
        <end position="70"/>
    </location>
</feature>
<keyword evidence="2 4" id="KW-0863">Zinc-finger</keyword>
<protein>
    <recommendedName>
        <fullName evidence="6">RanBP2-type domain-containing protein</fullName>
    </recommendedName>
</protein>
<dbReference type="InterPro" id="IPR012340">
    <property type="entry name" value="NA-bd_OB-fold"/>
</dbReference>
<dbReference type="EMBL" id="JALLPJ020001412">
    <property type="protein sequence ID" value="KAL3764841.1"/>
    <property type="molecule type" value="Genomic_DNA"/>
</dbReference>
<feature type="compositionally biased region" description="Polar residues" evidence="5">
    <location>
        <begin position="26"/>
        <end position="39"/>
    </location>
</feature>
<dbReference type="Gene3D" id="2.40.50.140">
    <property type="entry name" value="Nucleic acid-binding proteins"/>
    <property type="match status" value="2"/>
</dbReference>
<dbReference type="InterPro" id="IPR036315">
    <property type="entry name" value="BRCA2_hlx_sf"/>
</dbReference>
<feature type="compositionally biased region" description="Polar residues" evidence="5">
    <location>
        <begin position="652"/>
        <end position="667"/>
    </location>
</feature>
<evidence type="ECO:0000256" key="5">
    <source>
        <dbReference type="SAM" id="MobiDB-lite"/>
    </source>
</evidence>
<dbReference type="SMART" id="SM00547">
    <property type="entry name" value="ZnF_RBZ"/>
    <property type="match status" value="1"/>
</dbReference>
<dbReference type="GO" id="GO:0008270">
    <property type="term" value="F:zinc ion binding"/>
    <property type="evidence" value="ECO:0007669"/>
    <property type="project" value="UniProtKB-KW"/>
</dbReference>
<feature type="region of interest" description="Disordered" evidence="5">
    <location>
        <begin position="465"/>
        <end position="516"/>
    </location>
</feature>
<feature type="region of interest" description="Disordered" evidence="5">
    <location>
        <begin position="170"/>
        <end position="238"/>
    </location>
</feature>
<feature type="compositionally biased region" description="Basic residues" evidence="5">
    <location>
        <begin position="1"/>
        <end position="10"/>
    </location>
</feature>
<sequence length="2573" mass="281834">MSRAQKRKRHSFTDPSTIAPIKPPASTINTQQPRHTLQRASKDRAYAERLAAAGDGIGSFNGSSTANHSNTETRKSLRKSNVVSKVKGSKSIKKEALPHGWPFVDSFSKKRKEVKSNEKQSASRVSLNREQKSQHMNVVQGNDLPVLTRRQSNVLLASDQDDILEDCKQPESSIGRSRGAAGCKSDIDSNSGSKSSNNSKQSSQSPAASKSVCNECNLSSSGQCRRCKPCGSSPEGRSVEDITVNAGVSDNATVIDSMHAPVELNVCANATIKESLDIPTNESLKVEDTDSSTENTCRITEQLPGFESAKSNQDGAIDKQAVDATNKSPASCKTAKTWDCTRCTLTNSNRRKKCQVCGNIRHLSLTCDGTFALGDGCVGSGAVLRSAAGSCRDGMTVSNDVELVSGNDLQIASSQNGLSPADDLFAIASEPVSTRSRFKQSRLFQSMTQSEEDLNGSQQSLSTYHSLNKQNCRESDTERKHQRSGIEESGSFLKHIKKHKKNRHDRRKAKRVKRQLQNTGKIQVGVRVSVSADELDMDDVSLTAYVPSEIMPFVFEGSNKTDEALDVPSTTVECIDKKVEVRVRLSLELEDVEPYGALVALVPAKIMSFRVDHCKELSQTGCKDIAMLKDSLETIGENTSGNDPVDDATEEVQPSNETAVDNQESRISSTASCIDVSNSEIEQIESKTSFTIAEDIDTAGCNFEHTNKGGTEISLVGVELDAAEVLSRMQFATGDGESSQERIEVPTDCKHSTLQLEQKAEQSDEKQLINQEFVEGADNIQSSTFSAVDEIPESAEVRKLDALSVDNSSLVKNSDNSSGDAVDTYVKPKDAFVELAYIPMTQQMLEFDYDYFSQASKESNKCESCDRKITESQQKRAQGSENETEPTSISSPNRKPFGTTKFSDNNFSYNVDASCEAEQRHKEQQSESGLPRKPQHLYERYVEMIKPPSTHIYPTFQTAGKKISIEVSDESLSKVSKLFEDETSTAVANGSDIGDTVHSNPPILEAPSSSYNSTFLPVFHTAGNRTAITVSDESLSKISKLFECNKSTNQNPPTSAPLPMFQTAGKNRTIQISEEALSNASKLLNDGTVPDIIEKKRATGNRIKSTYNTARNSVTNVSDETLSKNESTFETHAVTDKQMASGPPEISSNTVAVASNPTIVPVFQTAGTNTVIQVSDESVSRISHFFDGDTSNGGTAIEAIRFATSLNEKSDNFINPPPTSPAFRGFQTAGRKSVIKISDESLAMVSKLFRNDLPGGDVAKPVDQRKTSIDEEIECLDASPSVFAGFQTAGKKAAIKISDESQPLVDKLFSYDEFSNSGALQKTIESEFAAERPKIITSPAFPVFQTAGKNEAIKVTEAALSKVSKLFADGSIKDGSEDADSLNCSRTQHSSLLPASKAPGPPMFQTAGKKCIIKVSDESLSKANVLFDGGTSNDVAVGVLPYRATDIRRNAEGSEVAQFPLCQTARKKVAINVSDESLLKVDKFFGNDGSIDACAATVSAAENSSSMGVNSEKASSPAPTIPMFQTAGKKVAINVPDEAFARVNNLFNSDAPNSLVASAESPSSLNEPTEVPAGTSTNAPKIPAFRTAGQHAAIDVSDESLSRANLLFDYGEFIDEACLASNTDDNHLQEVSRLLQSDGKVAAISVAAETPFDDQSDLQESTGRSKKSNRVRFSLDPTELRVIQNAADHCEGSMQSKFGADDFGSFITPDKRQYALGDEVAVQSDRSTEIPNSDTDGPSSAFPSNLYTPLHRNAEYDLYDWTDMQSEIKSKRLFDAVNENQSQLDPTPRVSSRVRRWAVDQQTCSKINLGRFSLNNVTREECLENGVSDVTLRINYANANKLRFASDDGLPLFIVGQRDVPRGSNVGKASDIKEWLLEHGCDESLFSNKWICNHYQMIVWKLAAMERSFSDVLGGQYLVYEHVLKQMKERYERELRLAKRPAVRKLLNRDVSASMPIILCVSQILRFRTKTDKPGVGKEEVRLELTDGWYALPATLDSVLLQFIEKQKIKVGTKLMICNAQLLGSEDGVDPLDDTYSSTKRDCPLCLNINANSTRLARWDALLGFVSPKNSKLGAGSLIVKSLRDIFVDGGPVPAIDLVVCKQYPKMYLEEMNGSSLHLTEAENAARQIEYNSKHQRASEKLADMAQKECIEELDEDAPEQWKEMQCSNSPTEYYEKLGTSEKKLVDEWADKRGVLLQNMISRSIEDSMRHDPSVERKSKPYVKILVKALSSVDTSTTEIDTPTAELTIWRVSDDQFDLVKEGSVVRFRNLAVKSRTKCGVLQLSANHETPMEVLLEEPTPEQLLQSGYSHRVARSFIQLNIMAKQQIVVMNDIEHEFDLVACVVKVLKVSDNTSDAYLTDESGLVIKVRRDHKADNSDPFSLGNGSLPIVVAYCNLKISFFDEDEHCVVAAWQRLSCKSNRFMQDRCDELYSWCNSDDGVKCCSVVRDKINAGIPFGTDCLIKTKICFGYIINVEEGHAATVVIIIDYGSGAVKASLSLHLANYAIQLFEEGCSEDTPLLVGVPLLHFMMQNNQKLLRFVLKQASSYGGESPMLEVIGLSLAKVDELARLVM</sequence>
<feature type="region of interest" description="Disordered" evidence="5">
    <location>
        <begin position="635"/>
        <end position="667"/>
    </location>
</feature>
<keyword evidence="3" id="KW-0862">Zinc</keyword>
<dbReference type="CDD" id="cd04493">
    <property type="entry name" value="BRCA2DBD_OB1"/>
    <property type="match status" value="1"/>
</dbReference>
<accession>A0ABD3MSA6</accession>
<feature type="compositionally biased region" description="Polar residues" evidence="5">
    <location>
        <begin position="1729"/>
        <end position="1746"/>
    </location>
</feature>
<feature type="region of interest" description="Disordered" evidence="5">
    <location>
        <begin position="1"/>
        <end position="85"/>
    </location>
</feature>
<dbReference type="Pfam" id="PF09103">
    <property type="entry name" value="BRCA-2_OB1"/>
    <property type="match status" value="1"/>
</dbReference>
<keyword evidence="8" id="KW-1185">Reference proteome</keyword>
<keyword evidence="1" id="KW-0479">Metal-binding</keyword>
<evidence type="ECO:0000313" key="7">
    <source>
        <dbReference type="EMBL" id="KAL3764841.1"/>
    </source>
</evidence>
<dbReference type="InterPro" id="IPR015252">
    <property type="entry name" value="BRCA2_hlx"/>
</dbReference>
<proteinExistence type="predicted"/>
<dbReference type="InterPro" id="IPR001876">
    <property type="entry name" value="Znf_RanBP2"/>
</dbReference>
<dbReference type="SUPFAM" id="SSF81872">
    <property type="entry name" value="BRCA2 helical domain"/>
    <property type="match status" value="1"/>
</dbReference>
<feature type="compositionally biased region" description="Polar residues" evidence="5">
    <location>
        <begin position="212"/>
        <end position="223"/>
    </location>
</feature>
<feature type="region of interest" description="Disordered" evidence="5">
    <location>
        <begin position="915"/>
        <end position="934"/>
    </location>
</feature>
<feature type="domain" description="RanBP2-type" evidence="6">
    <location>
        <begin position="333"/>
        <end position="363"/>
    </location>
</feature>